<reference evidence="2 3" key="1">
    <citation type="submission" date="2018-07" db="EMBL/GenBank/DDBJ databases">
        <title>Genome sequence of Roseomonas fauriae ATCC 49958.</title>
        <authorList>
            <person name="Sant'Anna F.H."/>
            <person name="Baldani J.I."/>
            <person name="Zilli J.E."/>
            <person name="Reis V.M."/>
            <person name="Hartmann A."/>
            <person name="Cruz L."/>
            <person name="de Souza E.M."/>
            <person name="de Oliveira Pedrosa F."/>
            <person name="Passaglia L.M.P."/>
        </authorList>
    </citation>
    <scope>NUCLEOTIDE SEQUENCE [LARGE SCALE GENOMIC DNA]</scope>
    <source>
        <strain evidence="2 3">ATCC 49958</strain>
    </source>
</reference>
<dbReference type="AlphaFoldDB" id="A0A6L3B908"/>
<evidence type="ECO:0000313" key="3">
    <source>
        <dbReference type="Proteomes" id="UP000476837"/>
    </source>
</evidence>
<gene>
    <name evidence="2" type="ORF">DS837_00115</name>
</gene>
<dbReference type="Proteomes" id="UP000476837">
    <property type="component" value="Unassembled WGS sequence"/>
</dbReference>
<proteinExistence type="predicted"/>
<sequence>MTEDEQPLARRRAGDRVRPAGRHRPPCGKRGHGFRRQPDFGPFALRVGLGAADADGAFAGPGRRVVGIDRTEIRPVQRHQLIDAGQRVTPDQQQRPVAAVDGAQRPFVGGRQPLKDRAEHGVGQRCCLPASASVFASVTAAFQGDARVLEVDRNPGEAVAGGDGGDGGEVDAQRRHGQPFGRLDQIHPDDVGLAGQRGEAEAVAPRAVGRPGGAVGAQRALPACPRRPDGGLPGEVLDLGGARRVRRDH</sequence>
<evidence type="ECO:0000313" key="2">
    <source>
        <dbReference type="EMBL" id="KAA0688190.1"/>
    </source>
</evidence>
<name>A0A6L3B908_AZOBR</name>
<comment type="caution">
    <text evidence="2">The sequence shown here is derived from an EMBL/GenBank/DDBJ whole genome shotgun (WGS) entry which is preliminary data.</text>
</comment>
<feature type="region of interest" description="Disordered" evidence="1">
    <location>
        <begin position="1"/>
        <end position="39"/>
    </location>
</feature>
<protein>
    <submittedName>
        <fullName evidence="2">Uncharacterized protein</fullName>
    </submittedName>
</protein>
<organism evidence="2 3">
    <name type="scientific">Azospirillum brasilense</name>
    <dbReference type="NCBI Taxonomy" id="192"/>
    <lineage>
        <taxon>Bacteria</taxon>
        <taxon>Pseudomonadati</taxon>
        <taxon>Pseudomonadota</taxon>
        <taxon>Alphaproteobacteria</taxon>
        <taxon>Rhodospirillales</taxon>
        <taxon>Azospirillaceae</taxon>
        <taxon>Azospirillum</taxon>
    </lineage>
</organism>
<feature type="region of interest" description="Disordered" evidence="1">
    <location>
        <begin position="154"/>
        <end position="249"/>
    </location>
</feature>
<feature type="compositionally biased region" description="Basic residues" evidence="1">
    <location>
        <begin position="19"/>
        <end position="35"/>
    </location>
</feature>
<evidence type="ECO:0000256" key="1">
    <source>
        <dbReference type="SAM" id="MobiDB-lite"/>
    </source>
</evidence>
<accession>A0A6L3B908</accession>
<dbReference type="EMBL" id="QOKV01000001">
    <property type="protein sequence ID" value="KAA0688190.1"/>
    <property type="molecule type" value="Genomic_DNA"/>
</dbReference>